<dbReference type="PROSITE" id="PS51257">
    <property type="entry name" value="PROKAR_LIPOPROTEIN"/>
    <property type="match status" value="1"/>
</dbReference>
<evidence type="ECO:0000313" key="4">
    <source>
        <dbReference type="Proteomes" id="UP000093366"/>
    </source>
</evidence>
<reference evidence="4" key="1">
    <citation type="submission" date="2016-07" db="EMBL/GenBank/DDBJ databases">
        <authorList>
            <person name="Florea S."/>
            <person name="Webb J.S."/>
            <person name="Jaromczyk J."/>
            <person name="Schardl C.L."/>
        </authorList>
    </citation>
    <scope>NUCLEOTIDE SEQUENCE [LARGE SCALE GENOMIC DNA]</scope>
    <source>
        <strain evidence="4">IPB1</strain>
    </source>
</reference>
<gene>
    <name evidence="3" type="ORF">A7985_12815</name>
</gene>
<dbReference type="PANTHER" id="PTHR35399:SF2">
    <property type="entry name" value="DUF839 DOMAIN-CONTAINING PROTEIN"/>
    <property type="match status" value="1"/>
</dbReference>
<dbReference type="EMBL" id="MAUJ01000003">
    <property type="protein sequence ID" value="OCQ21481.1"/>
    <property type="molecule type" value="Genomic_DNA"/>
</dbReference>
<dbReference type="Pfam" id="PF05787">
    <property type="entry name" value="PhoX"/>
    <property type="match status" value="1"/>
</dbReference>
<dbReference type="RefSeq" id="WP_065790846.1">
    <property type="nucleotide sequence ID" value="NZ_MAUJ01000003.1"/>
</dbReference>
<feature type="compositionally biased region" description="Low complexity" evidence="1">
    <location>
        <begin position="28"/>
        <end position="42"/>
    </location>
</feature>
<evidence type="ECO:0000256" key="1">
    <source>
        <dbReference type="SAM" id="MobiDB-lite"/>
    </source>
</evidence>
<accession>A0A1C0TRB8</accession>
<keyword evidence="2" id="KW-0732">Signal</keyword>
<organism evidence="3 4">
    <name type="scientific">Pseudoalteromonas luteoviolacea</name>
    <dbReference type="NCBI Taxonomy" id="43657"/>
    <lineage>
        <taxon>Bacteria</taxon>
        <taxon>Pseudomonadati</taxon>
        <taxon>Pseudomonadota</taxon>
        <taxon>Gammaproteobacteria</taxon>
        <taxon>Alteromonadales</taxon>
        <taxon>Pseudoalteromonadaceae</taxon>
        <taxon>Pseudoalteromonas</taxon>
    </lineage>
</organism>
<dbReference type="Pfam" id="PF01391">
    <property type="entry name" value="Collagen"/>
    <property type="match status" value="1"/>
</dbReference>
<name>A0A1C0TRB8_9GAMM</name>
<dbReference type="Proteomes" id="UP000093366">
    <property type="component" value="Unassembled WGS sequence"/>
</dbReference>
<dbReference type="PANTHER" id="PTHR35399">
    <property type="entry name" value="SLR8030 PROTEIN"/>
    <property type="match status" value="1"/>
</dbReference>
<dbReference type="InterPro" id="IPR008557">
    <property type="entry name" value="PhoX"/>
</dbReference>
<sequence>MKRIAYSLIASAVVLALTACDGDDGAQGIQGEQGVQGETGQAGSNGTNGKDGANGTNGSNGTDGQNGVDGQNGADGQNGVDGTDGINGGSGLVRIATVPTGSEVTGLFLTEQGDLFFNAQHPSDENTAVDALNNRPFNTGTVGVLTGVNFNELPRNLVNAPLHETEFEAQTVVTAIGQYQILGQSGDTYADLGEDGLAGGLGVIYGMTSGQEIIKNDMPDFNGFIFESENSGYLFTNWEDYPGGMSRLKMSKSETGRWSVEQAMMIDFDAVKGTAANCFGSVSPWGTPLTSEEWIVNSTVDTTTSPDWNAPVVSTRLQQFRDFLAPESPNPYRYGYIAEVKSPLSDTPVVEKHYTIGRYEHENAVVMPDRRTVYSSQDDTGGVLFKFVADNAEDLSSGTLYGAKLTQDKGLSDPAVTGFDVEWVEIATGTNAAILEWISEYDGIAPDSYVDGQTNYISMEDVQAWVDGKATYPTAEEGGSPVTAGKPMDDRVAFLEARQAARLKGATAEWRKLEGLAINHDRVLEAVSGQDVIKGEIVEKAYLYIGIADIDNTMIDGEGDIQLSSRVKDCGGVYRAHIDENYSLTRIEPVVMGSTYRSSLTSDVRCDASQLAQPDNVIVMRDGRILIGEDHSASWKYNNTLWMYDPKSK</sequence>
<comment type="caution">
    <text evidence="3">The sequence shown here is derived from an EMBL/GenBank/DDBJ whole genome shotgun (WGS) entry which is preliminary data.</text>
</comment>
<feature type="signal peptide" evidence="2">
    <location>
        <begin position="1"/>
        <end position="21"/>
    </location>
</feature>
<evidence type="ECO:0000256" key="2">
    <source>
        <dbReference type="SAM" id="SignalP"/>
    </source>
</evidence>
<evidence type="ECO:0000313" key="3">
    <source>
        <dbReference type="EMBL" id="OCQ21481.1"/>
    </source>
</evidence>
<dbReference type="AlphaFoldDB" id="A0A1C0TRB8"/>
<feature type="compositionally biased region" description="Polar residues" evidence="1">
    <location>
        <begin position="44"/>
        <end position="69"/>
    </location>
</feature>
<dbReference type="InterPro" id="IPR008160">
    <property type="entry name" value="Collagen"/>
</dbReference>
<dbReference type="OrthoDB" id="9801383at2"/>
<feature type="chain" id="PRO_5008646258" evidence="2">
    <location>
        <begin position="22"/>
        <end position="649"/>
    </location>
</feature>
<feature type="region of interest" description="Disordered" evidence="1">
    <location>
        <begin position="28"/>
        <end position="85"/>
    </location>
</feature>
<protein>
    <submittedName>
        <fullName evidence="3">Cell surface protein</fullName>
    </submittedName>
</protein>
<proteinExistence type="predicted"/>